<comment type="caution">
    <text evidence="1">The sequence shown here is derived from an EMBL/GenBank/DDBJ whole genome shotgun (WGS) entry which is preliminary data.</text>
</comment>
<keyword evidence="2" id="KW-1185">Reference proteome</keyword>
<accession>A0ABV7P8B9</accession>
<protein>
    <submittedName>
        <fullName evidence="1">LamG domain-containing protein</fullName>
    </submittedName>
</protein>
<name>A0ABV7P8B9_9PSEU</name>
<proteinExistence type="predicted"/>
<evidence type="ECO:0000313" key="1">
    <source>
        <dbReference type="EMBL" id="MFC3454006.1"/>
    </source>
</evidence>
<dbReference type="RefSeq" id="WP_378243135.1">
    <property type="nucleotide sequence ID" value="NZ_JBHRWK010000059.1"/>
</dbReference>
<evidence type="ECO:0000313" key="2">
    <source>
        <dbReference type="Proteomes" id="UP001595645"/>
    </source>
</evidence>
<dbReference type="Gene3D" id="2.60.120.200">
    <property type="match status" value="1"/>
</dbReference>
<dbReference type="Pfam" id="PF13385">
    <property type="entry name" value="Laminin_G_3"/>
    <property type="match status" value="1"/>
</dbReference>
<dbReference type="EMBL" id="JBHRWK010000059">
    <property type="protein sequence ID" value="MFC3454006.1"/>
    <property type="molecule type" value="Genomic_DNA"/>
</dbReference>
<dbReference type="Proteomes" id="UP001595645">
    <property type="component" value="Unassembled WGS sequence"/>
</dbReference>
<organism evidence="1 2">
    <name type="scientific">Amycolatopsis speibonae</name>
    <dbReference type="NCBI Taxonomy" id="1450224"/>
    <lineage>
        <taxon>Bacteria</taxon>
        <taxon>Bacillati</taxon>
        <taxon>Actinomycetota</taxon>
        <taxon>Actinomycetes</taxon>
        <taxon>Pseudonocardiales</taxon>
        <taxon>Pseudonocardiaceae</taxon>
        <taxon>Amycolatopsis</taxon>
    </lineage>
</organism>
<gene>
    <name evidence="1" type="ORF">ACFOSH_31605</name>
</gene>
<reference evidence="2" key="1">
    <citation type="journal article" date="2019" name="Int. J. Syst. Evol. Microbiol.">
        <title>The Global Catalogue of Microorganisms (GCM) 10K type strain sequencing project: providing services to taxonomists for standard genome sequencing and annotation.</title>
        <authorList>
            <consortium name="The Broad Institute Genomics Platform"/>
            <consortium name="The Broad Institute Genome Sequencing Center for Infectious Disease"/>
            <person name="Wu L."/>
            <person name="Ma J."/>
        </authorList>
    </citation>
    <scope>NUCLEOTIDE SEQUENCE [LARGE SCALE GENOMIC DNA]</scope>
    <source>
        <strain evidence="2">CGMCC 4.7676</strain>
    </source>
</reference>
<dbReference type="InterPro" id="IPR013320">
    <property type="entry name" value="ConA-like_dom_sf"/>
</dbReference>
<sequence length="294" mass="30972">MQLAAYSFDESGDTAIDAVGGHDFALTANAARVPGHVSGGALQPSGATAVPLPDIGRTVERTVCMWIKGDVPDGWAIEWHDPVEDSGAWGILFNMDDVVIQGRNGGTFVQAKALWPDTTNWHHVSGTFGGNSVKLYLDGVLADQVSLTGPITAPTNAPTMFGGWTSAGSFDDLRIYDTALGQSSITAAMAPITSTDLASAADLSVDEAFLARVKAAMQQYGVAKAKTIYATGSPTEALKAEFNLARNALRDPVSYAEQFAWAIGTDTTVDSTVDDDTIRTKVQDAWPIIAGSPF</sequence>
<dbReference type="SUPFAM" id="SSF49899">
    <property type="entry name" value="Concanavalin A-like lectins/glucanases"/>
    <property type="match status" value="1"/>
</dbReference>